<dbReference type="EMBL" id="QTTT01000001">
    <property type="protein sequence ID" value="REE99974.1"/>
    <property type="molecule type" value="Genomic_DNA"/>
</dbReference>
<dbReference type="GO" id="GO:0006633">
    <property type="term" value="P:fatty acid biosynthetic process"/>
    <property type="evidence" value="ECO:0007669"/>
    <property type="project" value="TreeGrafter"/>
</dbReference>
<evidence type="ECO:0000256" key="1">
    <source>
        <dbReference type="ARBA" id="ARBA00022450"/>
    </source>
</evidence>
<keyword evidence="2" id="KW-0597">Phosphoprotein</keyword>
<dbReference type="SMART" id="SM00827">
    <property type="entry name" value="PKS_AT"/>
    <property type="match status" value="1"/>
</dbReference>
<keyword evidence="5" id="KW-1185">Reference proteome</keyword>
<evidence type="ECO:0000313" key="5">
    <source>
        <dbReference type="Proteomes" id="UP000256661"/>
    </source>
</evidence>
<dbReference type="Gene3D" id="3.40.366.10">
    <property type="entry name" value="Malonyl-Coenzyme A Acyl Carrier Protein, domain 2"/>
    <property type="match status" value="1"/>
</dbReference>
<dbReference type="SUPFAM" id="SSF52151">
    <property type="entry name" value="FabD/lysophospholipase-like"/>
    <property type="match status" value="1"/>
</dbReference>
<dbReference type="Proteomes" id="UP000256661">
    <property type="component" value="Unassembled WGS sequence"/>
</dbReference>
<dbReference type="Gene3D" id="3.30.70.3290">
    <property type="match status" value="1"/>
</dbReference>
<sequence>MSHAPSPDRPGGRASRRDRAQVLFAYGGIGSTWPGMGRSLLAEPTAASFLQRCERLMAEMSEAAGWSLIAELSAGKDVSRLADPAIAQPALFCMQAALTEVWRAWGLEPDMVAGMSVGEIAAAYAARVFDLETALRVALSRGRAVATARGLGCSVAVALPAQDVASLITPEDRVWVSVLLGPDLTLASGTRDSVTALTDRVRRHGGRWEMRNPDHPFHCPLMQPAQGHLFSALGDLALRNPDRPIFSSLNGAAAPNGAYGPPYWAETLVSPVQAQGAVLSAAADGPITVVEISPRALMTEPIRKSLARHPHRATVLPSMRAHRPAYECLLSTVGELRSLGYELDGCTTPTKG</sequence>
<dbReference type="RefSeq" id="WP_170177790.1">
    <property type="nucleotide sequence ID" value="NZ_QTTT01000001.1"/>
</dbReference>
<evidence type="ECO:0000313" key="4">
    <source>
        <dbReference type="EMBL" id="REE99974.1"/>
    </source>
</evidence>
<name>A0A3D9T5J2_9ACTN</name>
<dbReference type="InterPro" id="IPR050091">
    <property type="entry name" value="PKS_NRPS_Biosynth_Enz"/>
</dbReference>
<evidence type="ECO:0000259" key="3">
    <source>
        <dbReference type="SMART" id="SM00827"/>
    </source>
</evidence>
<keyword evidence="1" id="KW-0596">Phosphopantetheine</keyword>
<protein>
    <submittedName>
        <fullName evidence="4">Acyl transferase family protein</fullName>
    </submittedName>
</protein>
<proteinExistence type="predicted"/>
<evidence type="ECO:0000256" key="2">
    <source>
        <dbReference type="ARBA" id="ARBA00022553"/>
    </source>
</evidence>
<dbReference type="PANTHER" id="PTHR43775">
    <property type="entry name" value="FATTY ACID SYNTHASE"/>
    <property type="match status" value="1"/>
</dbReference>
<dbReference type="InterPro" id="IPR001227">
    <property type="entry name" value="Ac_transferase_dom_sf"/>
</dbReference>
<accession>A0A3D9T5J2</accession>
<gene>
    <name evidence="4" type="ORF">DFJ69_5494</name>
</gene>
<dbReference type="GO" id="GO:0004312">
    <property type="term" value="F:fatty acid synthase activity"/>
    <property type="evidence" value="ECO:0007669"/>
    <property type="project" value="TreeGrafter"/>
</dbReference>
<dbReference type="AlphaFoldDB" id="A0A3D9T5J2"/>
<reference evidence="4 5" key="1">
    <citation type="submission" date="2018-08" db="EMBL/GenBank/DDBJ databases">
        <title>Sequencing the genomes of 1000 actinobacteria strains.</title>
        <authorList>
            <person name="Klenk H.-P."/>
        </authorList>
    </citation>
    <scope>NUCLEOTIDE SEQUENCE [LARGE SCALE GENOMIC DNA]</scope>
    <source>
        <strain evidence="4 5">DSM 43927</strain>
    </source>
</reference>
<organism evidence="4 5">
    <name type="scientific">Thermomonospora umbrina</name>
    <dbReference type="NCBI Taxonomy" id="111806"/>
    <lineage>
        <taxon>Bacteria</taxon>
        <taxon>Bacillati</taxon>
        <taxon>Actinomycetota</taxon>
        <taxon>Actinomycetes</taxon>
        <taxon>Streptosporangiales</taxon>
        <taxon>Thermomonosporaceae</taxon>
        <taxon>Thermomonospora</taxon>
    </lineage>
</organism>
<dbReference type="PANTHER" id="PTHR43775:SF37">
    <property type="entry name" value="SI:DKEY-61P9.11"/>
    <property type="match status" value="1"/>
</dbReference>
<dbReference type="InterPro" id="IPR014043">
    <property type="entry name" value="Acyl_transferase_dom"/>
</dbReference>
<comment type="caution">
    <text evidence="4">The sequence shown here is derived from an EMBL/GenBank/DDBJ whole genome shotgun (WGS) entry which is preliminary data.</text>
</comment>
<dbReference type="Pfam" id="PF00698">
    <property type="entry name" value="Acyl_transf_1"/>
    <property type="match status" value="1"/>
</dbReference>
<dbReference type="InterPro" id="IPR016035">
    <property type="entry name" value="Acyl_Trfase/lysoPLipase"/>
</dbReference>
<keyword evidence="4" id="KW-0808">Transferase</keyword>
<feature type="domain" description="Malonyl-CoA:ACP transacylase (MAT)" evidence="3">
    <location>
        <begin position="25"/>
        <end position="323"/>
    </location>
</feature>